<protein>
    <submittedName>
        <fullName evidence="1">Uncharacterized protein</fullName>
    </submittedName>
</protein>
<accession>A0A2W2CZS2</accession>
<reference evidence="1 2" key="1">
    <citation type="submission" date="2018-01" db="EMBL/GenBank/DDBJ databases">
        <title>Draft genome sequence of Jishengella endophytica.</title>
        <authorList>
            <person name="Sahin N."/>
            <person name="Ay H."/>
            <person name="Saygin H."/>
        </authorList>
    </citation>
    <scope>NUCLEOTIDE SEQUENCE [LARGE SCALE GENOMIC DNA]</scope>
    <source>
        <strain evidence="1 2">DSM 45430</strain>
    </source>
</reference>
<gene>
    <name evidence="1" type="ORF">C1I93_13080</name>
</gene>
<dbReference type="Proteomes" id="UP000248627">
    <property type="component" value="Unassembled WGS sequence"/>
</dbReference>
<proteinExistence type="predicted"/>
<keyword evidence="2" id="KW-1185">Reference proteome</keyword>
<evidence type="ECO:0000313" key="2">
    <source>
        <dbReference type="Proteomes" id="UP000248627"/>
    </source>
</evidence>
<dbReference type="EMBL" id="POTX01000071">
    <property type="protein sequence ID" value="PZF97008.1"/>
    <property type="molecule type" value="Genomic_DNA"/>
</dbReference>
<organism evidence="1 2">
    <name type="scientific">Micromonospora endophytica</name>
    <dbReference type="NCBI Taxonomy" id="515350"/>
    <lineage>
        <taxon>Bacteria</taxon>
        <taxon>Bacillati</taxon>
        <taxon>Actinomycetota</taxon>
        <taxon>Actinomycetes</taxon>
        <taxon>Micromonosporales</taxon>
        <taxon>Micromonosporaceae</taxon>
        <taxon>Micromonospora</taxon>
    </lineage>
</organism>
<comment type="caution">
    <text evidence="1">The sequence shown here is derived from an EMBL/GenBank/DDBJ whole genome shotgun (WGS) entry which is preliminary data.</text>
</comment>
<dbReference type="AlphaFoldDB" id="A0A2W2CZS2"/>
<evidence type="ECO:0000313" key="1">
    <source>
        <dbReference type="EMBL" id="PZF97008.1"/>
    </source>
</evidence>
<name>A0A2W2CZS2_9ACTN</name>
<sequence>MEMPRHPDTVITPNRLLVQARQRLTSPQRPGQHLSRAELADAINTALDHLYPGRNLTAHYVDHRWVGKLERGEHRWPSRERRTALRHVLAATTDAELGLYSPRRTPDAVRSGQVQEQPATRRPLHVRVGGKLLDGDPEAWLHELDEFTNQPMRTWPQLRGQVQEYLEVLDDLQGCHVRPHLARVDARWSEFMSWIADNTAPPEGWAWLDRSHRRAIEADDASLAAYTLMRQSQRALDNGDVRAAIAFSRRSLAPSSVPARTRALCLTRMAEALAASGDDEARTAITAARRELPGADANAVDEDDFARHCDPRYIAAVDAPCRHLLGDPASATAIFEELLSDLAAIAPIDAGLWHAHLAECYLHHDPERAVDHGMTALRLADETASYRVIRATQPLAIALRRHSALPSARAFIDRHRTAVTTQ</sequence>